<name>A0A095UYE5_9FLAO</name>
<proteinExistence type="predicted"/>
<gene>
    <name evidence="1" type="ORF">LG45_10545</name>
</gene>
<dbReference type="STRING" id="1453498.LG45_10545"/>
<protein>
    <submittedName>
        <fullName evidence="1">Uncharacterized protein</fullName>
    </submittedName>
</protein>
<dbReference type="RefSeq" id="WP_035126886.1">
    <property type="nucleotide sequence ID" value="NZ_JRHH01000004.1"/>
</dbReference>
<comment type="caution">
    <text evidence="1">The sequence shown here is derived from an EMBL/GenBank/DDBJ whole genome shotgun (WGS) entry which is preliminary data.</text>
</comment>
<reference evidence="1 2" key="1">
    <citation type="submission" date="2014-09" db="EMBL/GenBank/DDBJ databases">
        <title>Whole Genome Shotgun of Flavobacterium aquatile LMG 4008.</title>
        <authorList>
            <person name="Gale A.N."/>
            <person name="Pipes S.E."/>
            <person name="Newman J.D."/>
        </authorList>
    </citation>
    <scope>NUCLEOTIDE SEQUENCE [LARGE SCALE GENOMIC DNA]</scope>
    <source>
        <strain evidence="1 2">LMG 4008</strain>
    </source>
</reference>
<dbReference type="eggNOG" id="ENOG5033W4T">
    <property type="taxonomic scope" value="Bacteria"/>
</dbReference>
<evidence type="ECO:0000313" key="1">
    <source>
        <dbReference type="EMBL" id="KGD67570.1"/>
    </source>
</evidence>
<dbReference type="AlphaFoldDB" id="A0A095UYE5"/>
<dbReference type="OrthoDB" id="1452526at2"/>
<accession>A0A095UYE5</accession>
<dbReference type="EMBL" id="JRHH01000004">
    <property type="protein sequence ID" value="KGD67570.1"/>
    <property type="molecule type" value="Genomic_DNA"/>
</dbReference>
<organism evidence="1 2">
    <name type="scientific">Flavobacterium aquatile LMG 4008 = ATCC 11947</name>
    <dbReference type="NCBI Taxonomy" id="1453498"/>
    <lineage>
        <taxon>Bacteria</taxon>
        <taxon>Pseudomonadati</taxon>
        <taxon>Bacteroidota</taxon>
        <taxon>Flavobacteriia</taxon>
        <taxon>Flavobacteriales</taxon>
        <taxon>Flavobacteriaceae</taxon>
        <taxon>Flavobacterium</taxon>
    </lineage>
</organism>
<dbReference type="Proteomes" id="UP000029554">
    <property type="component" value="Unassembled WGS sequence"/>
</dbReference>
<keyword evidence="2" id="KW-1185">Reference proteome</keyword>
<evidence type="ECO:0000313" key="2">
    <source>
        <dbReference type="Proteomes" id="UP000029554"/>
    </source>
</evidence>
<sequence length="199" mass="23505">MQQNINNTLQEVRKAYRLLFDYQTRVLDLIGFIGSSFNYAYNGGYPKFSNASPNNGRGRLNSWAWDWLNMYFYEFNFVTKDKIAFAVFLVNDTGYFQKNKETKISKTKVSAYDSVENSKTKLIFVVGKNTWDGWGVNWDQENFILESEGQKISEDKAMLFKSYLLNDFFDEESAIEKLKDFENYCKKYDVNFKYKEKTV</sequence>